<reference evidence="4" key="1">
    <citation type="submission" date="2022-11" db="UniProtKB">
        <authorList>
            <consortium name="WormBaseParasite"/>
        </authorList>
    </citation>
    <scope>IDENTIFICATION</scope>
</reference>
<accession>A0A914YKG0</accession>
<comment type="similarity">
    <text evidence="1">Belongs to the protein phosphatase inhibitor 2 family.</text>
</comment>
<sequence>MEVEMEDSGDAIKPIECLKLKPKKSILKKHSIDENSSVKEDKDESAKAHFDEMNIMATHHPADKDYGHMKIDEPKTPYSGYSDMEDEEMPSSSTSHPAPSGRRVSLVGLEKTLENGIAKETCSPKNIGESSDEEIDDEEKERRREFNEKRKKHYVHEYPGQPMVADDEE</sequence>
<dbReference type="Pfam" id="PF04979">
    <property type="entry name" value="IPP-2"/>
    <property type="match status" value="1"/>
</dbReference>
<feature type="compositionally biased region" description="Acidic residues" evidence="2">
    <location>
        <begin position="130"/>
        <end position="139"/>
    </location>
</feature>
<dbReference type="GO" id="GO:0004864">
    <property type="term" value="F:protein phosphatase inhibitor activity"/>
    <property type="evidence" value="ECO:0007669"/>
    <property type="project" value="InterPro"/>
</dbReference>
<dbReference type="WBParaSite" id="PSU_v2.g1936.t1">
    <property type="protein sequence ID" value="PSU_v2.g1936.t1"/>
    <property type="gene ID" value="PSU_v2.g1936"/>
</dbReference>
<feature type="compositionally biased region" description="Basic and acidic residues" evidence="2">
    <location>
        <begin position="60"/>
        <end position="75"/>
    </location>
</feature>
<keyword evidence="3" id="KW-1185">Reference proteome</keyword>
<proteinExistence type="inferred from homology"/>
<dbReference type="GO" id="GO:0009966">
    <property type="term" value="P:regulation of signal transduction"/>
    <property type="evidence" value="ECO:0007669"/>
    <property type="project" value="InterPro"/>
</dbReference>
<evidence type="ECO:0000313" key="4">
    <source>
        <dbReference type="WBParaSite" id="PSU_v2.g1936.t1"/>
    </source>
</evidence>
<evidence type="ECO:0000313" key="3">
    <source>
        <dbReference type="Proteomes" id="UP000887577"/>
    </source>
</evidence>
<evidence type="ECO:0000256" key="2">
    <source>
        <dbReference type="SAM" id="MobiDB-lite"/>
    </source>
</evidence>
<feature type="region of interest" description="Disordered" evidence="2">
    <location>
        <begin position="57"/>
        <end position="169"/>
    </location>
</feature>
<dbReference type="PANTHER" id="PTHR12398">
    <property type="entry name" value="PROTEIN PHOSPHATASE INHIBITOR"/>
    <property type="match status" value="1"/>
</dbReference>
<organism evidence="3 4">
    <name type="scientific">Panagrolaimus superbus</name>
    <dbReference type="NCBI Taxonomy" id="310955"/>
    <lineage>
        <taxon>Eukaryota</taxon>
        <taxon>Metazoa</taxon>
        <taxon>Ecdysozoa</taxon>
        <taxon>Nematoda</taxon>
        <taxon>Chromadorea</taxon>
        <taxon>Rhabditida</taxon>
        <taxon>Tylenchina</taxon>
        <taxon>Panagrolaimomorpha</taxon>
        <taxon>Panagrolaimoidea</taxon>
        <taxon>Panagrolaimidae</taxon>
        <taxon>Panagrolaimus</taxon>
    </lineage>
</organism>
<dbReference type="InterPro" id="IPR007062">
    <property type="entry name" value="PPI-2"/>
</dbReference>
<dbReference type="Proteomes" id="UP000887577">
    <property type="component" value="Unplaced"/>
</dbReference>
<dbReference type="Gene3D" id="6.10.250.1050">
    <property type="match status" value="1"/>
</dbReference>
<evidence type="ECO:0000256" key="1">
    <source>
        <dbReference type="ARBA" id="ARBA00005472"/>
    </source>
</evidence>
<protein>
    <submittedName>
        <fullName evidence="4">Protein phosphatase inhibitor 2</fullName>
    </submittedName>
</protein>
<dbReference type="AlphaFoldDB" id="A0A914YKG0"/>
<dbReference type="PANTHER" id="PTHR12398:SF20">
    <property type="entry name" value="PROTEIN PHOSPHATASE 1 REGULATORY INHIBITOR SUBUNIT 2"/>
    <property type="match status" value="1"/>
</dbReference>
<name>A0A914YKG0_9BILA</name>